<dbReference type="Pfam" id="PF04050">
    <property type="entry name" value="Upf2"/>
    <property type="match status" value="1"/>
</dbReference>
<organism evidence="2 3">
    <name type="scientific">Lentinus tigrinus ALCF2SS1-6</name>
    <dbReference type="NCBI Taxonomy" id="1328759"/>
    <lineage>
        <taxon>Eukaryota</taxon>
        <taxon>Fungi</taxon>
        <taxon>Dikarya</taxon>
        <taxon>Basidiomycota</taxon>
        <taxon>Agaricomycotina</taxon>
        <taxon>Agaricomycetes</taxon>
        <taxon>Polyporales</taxon>
        <taxon>Polyporaceae</taxon>
        <taxon>Lentinus</taxon>
    </lineage>
</organism>
<feature type="domain" description="Up-frameshift suppressor 2 C-terminal" evidence="1">
    <location>
        <begin position="1"/>
        <end position="35"/>
    </location>
</feature>
<name>A0A5C2RU47_9APHY</name>
<accession>A0A5C2RU47</accession>
<dbReference type="EMBL" id="ML122317">
    <property type="protein sequence ID" value="RPD53706.1"/>
    <property type="molecule type" value="Genomic_DNA"/>
</dbReference>
<dbReference type="OrthoDB" id="27832at2759"/>
<dbReference type="InterPro" id="IPR007193">
    <property type="entry name" value="Upf2/Nmd2_C"/>
</dbReference>
<reference evidence="2" key="1">
    <citation type="journal article" date="2018" name="Genome Biol. Evol.">
        <title>Genomics and development of Lentinus tigrinus, a white-rot wood-decaying mushroom with dimorphic fruiting bodies.</title>
        <authorList>
            <person name="Wu B."/>
            <person name="Xu Z."/>
            <person name="Knudson A."/>
            <person name="Carlson A."/>
            <person name="Chen N."/>
            <person name="Kovaka S."/>
            <person name="LaButti K."/>
            <person name="Lipzen A."/>
            <person name="Pennachio C."/>
            <person name="Riley R."/>
            <person name="Schakwitz W."/>
            <person name="Umezawa K."/>
            <person name="Ohm R.A."/>
            <person name="Grigoriev I.V."/>
            <person name="Nagy L.G."/>
            <person name="Gibbons J."/>
            <person name="Hibbett D."/>
        </authorList>
    </citation>
    <scope>NUCLEOTIDE SEQUENCE [LARGE SCALE GENOMIC DNA]</scope>
    <source>
        <strain evidence="2">ALCF2SS1-6</strain>
    </source>
</reference>
<feature type="non-terminal residue" evidence="2">
    <location>
        <position position="1"/>
    </location>
</feature>
<protein>
    <recommendedName>
        <fullName evidence="1">Up-frameshift suppressor 2 C-terminal domain-containing protein</fullName>
    </recommendedName>
</protein>
<dbReference type="STRING" id="1328759.A0A5C2RU47"/>
<keyword evidence="3" id="KW-1185">Reference proteome</keyword>
<proteinExistence type="predicted"/>
<dbReference type="AlphaFoldDB" id="A0A5C2RU47"/>
<dbReference type="Proteomes" id="UP000313359">
    <property type="component" value="Unassembled WGS sequence"/>
</dbReference>
<gene>
    <name evidence="2" type="ORF">L227DRAFT_512801</name>
</gene>
<evidence type="ECO:0000313" key="2">
    <source>
        <dbReference type="EMBL" id="RPD53706.1"/>
    </source>
</evidence>
<evidence type="ECO:0000259" key="1">
    <source>
        <dbReference type="Pfam" id="PF04050"/>
    </source>
</evidence>
<evidence type="ECO:0000313" key="3">
    <source>
        <dbReference type="Proteomes" id="UP000313359"/>
    </source>
</evidence>
<sequence length="59" mass="6862">TRQIAIPAESALAVQTRTAQMQDKVEQQHLKRLLLKYEQHEEVEELKGGRRQSLQVGHR</sequence>